<feature type="binding site" evidence="5">
    <location>
        <position position="81"/>
    </location>
    <ligand>
        <name>S-adenosyl-L-methionine</name>
        <dbReference type="ChEBI" id="CHEBI:59789"/>
    </ligand>
</feature>
<dbReference type="UniPathway" id="UPA00232"/>
<dbReference type="GO" id="GO:0043770">
    <property type="term" value="F:demethylmenaquinone methyltransferase activity"/>
    <property type="evidence" value="ECO:0007669"/>
    <property type="project" value="UniProtKB-UniRule"/>
</dbReference>
<dbReference type="NCBIfam" id="NF001244">
    <property type="entry name" value="PRK00216.1-5"/>
    <property type="match status" value="1"/>
</dbReference>
<dbReference type="HAMAP" id="MF_01813">
    <property type="entry name" value="MenG_UbiE_methyltr"/>
    <property type="match status" value="1"/>
</dbReference>
<feature type="binding site" evidence="5">
    <location>
        <position position="60"/>
    </location>
    <ligand>
        <name>S-adenosyl-L-methionine</name>
        <dbReference type="ChEBI" id="CHEBI:59789"/>
    </ligand>
</feature>
<evidence type="ECO:0000313" key="6">
    <source>
        <dbReference type="EMBL" id="SCY80444.1"/>
    </source>
</evidence>
<keyword evidence="3 5" id="KW-0808">Transferase</keyword>
<dbReference type="EMBL" id="FMUX01000022">
    <property type="protein sequence ID" value="SCY80444.1"/>
    <property type="molecule type" value="Genomic_DNA"/>
</dbReference>
<dbReference type="EC" id="2.1.1.163" evidence="5"/>
<comment type="pathway">
    <text evidence="5">Quinol/quinone metabolism; menaquinone biosynthesis; menaquinol from 1,4-dihydroxy-2-naphthoate: step 2/2.</text>
</comment>
<dbReference type="SUPFAM" id="SSF53335">
    <property type="entry name" value="S-adenosyl-L-methionine-dependent methyltransferases"/>
    <property type="match status" value="1"/>
</dbReference>
<evidence type="ECO:0000256" key="4">
    <source>
        <dbReference type="ARBA" id="ARBA00022691"/>
    </source>
</evidence>
<dbReference type="PANTHER" id="PTHR43591">
    <property type="entry name" value="METHYLTRANSFERASE"/>
    <property type="match status" value="1"/>
</dbReference>
<evidence type="ECO:0000313" key="7">
    <source>
        <dbReference type="Proteomes" id="UP000198870"/>
    </source>
</evidence>
<dbReference type="Proteomes" id="UP000198870">
    <property type="component" value="Unassembled WGS sequence"/>
</dbReference>
<dbReference type="GO" id="GO:0008425">
    <property type="term" value="F:2-methoxy-6-polyprenyl-1,4-benzoquinol methyltransferase activity"/>
    <property type="evidence" value="ECO:0007669"/>
    <property type="project" value="TreeGrafter"/>
</dbReference>
<comment type="function">
    <text evidence="5">Methyltransferase required for the conversion of demethylmenaquinol (DMKH2) to menaquinol (MKH2).</text>
</comment>
<dbReference type="PROSITE" id="PS51608">
    <property type="entry name" value="SAM_MT_UBIE"/>
    <property type="match status" value="1"/>
</dbReference>
<comment type="caution">
    <text evidence="5">Lacks conserved residue(s) required for the propagation of feature annotation.</text>
</comment>
<dbReference type="AlphaFoldDB" id="A0A1G5IX22"/>
<dbReference type="GO" id="GO:0032259">
    <property type="term" value="P:methylation"/>
    <property type="evidence" value="ECO:0007669"/>
    <property type="project" value="UniProtKB-KW"/>
</dbReference>
<dbReference type="Gene3D" id="3.40.50.150">
    <property type="entry name" value="Vaccinia Virus protein VP39"/>
    <property type="match status" value="1"/>
</dbReference>
<dbReference type="PANTHER" id="PTHR43591:SF24">
    <property type="entry name" value="2-METHOXY-6-POLYPRENYL-1,4-BENZOQUINOL METHYLASE, MITOCHONDRIAL"/>
    <property type="match status" value="1"/>
</dbReference>
<dbReference type="CDD" id="cd02440">
    <property type="entry name" value="AdoMet_MTases"/>
    <property type="match status" value="1"/>
</dbReference>
<name>A0A1G5IX22_9BACT</name>
<comment type="catalytic activity">
    <reaction evidence="5">
        <text>a 2-demethylmenaquinol + S-adenosyl-L-methionine = a menaquinol + S-adenosyl-L-homocysteine + H(+)</text>
        <dbReference type="Rhea" id="RHEA:42640"/>
        <dbReference type="Rhea" id="RHEA-COMP:9539"/>
        <dbReference type="Rhea" id="RHEA-COMP:9563"/>
        <dbReference type="ChEBI" id="CHEBI:15378"/>
        <dbReference type="ChEBI" id="CHEBI:18151"/>
        <dbReference type="ChEBI" id="CHEBI:55437"/>
        <dbReference type="ChEBI" id="CHEBI:57856"/>
        <dbReference type="ChEBI" id="CHEBI:59789"/>
        <dbReference type="EC" id="2.1.1.163"/>
    </reaction>
</comment>
<dbReference type="RefSeq" id="WP_092214442.1">
    <property type="nucleotide sequence ID" value="NZ_FMUX01000022.1"/>
</dbReference>
<dbReference type="InterPro" id="IPR023576">
    <property type="entry name" value="UbiE/COQ5_MeTrFase_CS"/>
</dbReference>
<sequence>MNNVELPFIREMFDAIAPKYDFLNRSLSLYQDVIWRRRAIASLKLGNGRHKKMLDVACGTCDMAIEAVRRTQGRLCVVATDFSFNMLALGKIKVAGEPHGKSISLAQGNGLALPSFDDAFDAVTIAFGIRNIMDRKGALKEFHRCLKTDGRVAVLELTTPTNKILKSLYLLYFQKVLPVIGGLFSKNRGAYTYLPESVLKFPSHAEFKAIMAEAGFTDVHARPMTFGIVTLFTGKKA</sequence>
<keyword evidence="4 5" id="KW-0949">S-adenosyl-L-methionine</keyword>
<evidence type="ECO:0000256" key="1">
    <source>
        <dbReference type="ARBA" id="ARBA00022428"/>
    </source>
</evidence>
<protein>
    <recommendedName>
        <fullName evidence="5">Demethylmenaquinone methyltransferase</fullName>
        <ecNumber evidence="5">2.1.1.163</ecNumber>
    </recommendedName>
</protein>
<keyword evidence="1 5" id="KW-0474">Menaquinone biosynthesis</keyword>
<accession>A0A1G5IX22</accession>
<dbReference type="Pfam" id="PF01209">
    <property type="entry name" value="Ubie_methyltran"/>
    <property type="match status" value="1"/>
</dbReference>
<keyword evidence="7" id="KW-1185">Reference proteome</keyword>
<reference evidence="6 7" key="1">
    <citation type="submission" date="2016-10" db="EMBL/GenBank/DDBJ databases">
        <authorList>
            <person name="de Groot N.N."/>
        </authorList>
    </citation>
    <scope>NUCLEOTIDE SEQUENCE [LARGE SCALE GENOMIC DNA]</scope>
    <source>
        <strain evidence="6 7">AA1</strain>
    </source>
</reference>
<dbReference type="STRING" id="419481.SAMN05216233_122106"/>
<dbReference type="UniPathway" id="UPA00079">
    <property type="reaction ID" value="UER00169"/>
</dbReference>
<keyword evidence="2 5" id="KW-0489">Methyltransferase</keyword>
<proteinExistence type="inferred from homology"/>
<organism evidence="6 7">
    <name type="scientific">Desulfoluna spongiiphila</name>
    <dbReference type="NCBI Taxonomy" id="419481"/>
    <lineage>
        <taxon>Bacteria</taxon>
        <taxon>Pseudomonadati</taxon>
        <taxon>Thermodesulfobacteriota</taxon>
        <taxon>Desulfobacteria</taxon>
        <taxon>Desulfobacterales</taxon>
        <taxon>Desulfolunaceae</taxon>
        <taxon>Desulfoluna</taxon>
    </lineage>
</organism>
<evidence type="ECO:0000256" key="3">
    <source>
        <dbReference type="ARBA" id="ARBA00022679"/>
    </source>
</evidence>
<evidence type="ECO:0000256" key="2">
    <source>
        <dbReference type="ARBA" id="ARBA00022603"/>
    </source>
</evidence>
<dbReference type="GO" id="GO:0009234">
    <property type="term" value="P:menaquinone biosynthetic process"/>
    <property type="evidence" value="ECO:0007669"/>
    <property type="project" value="UniProtKB-UniRule"/>
</dbReference>
<evidence type="ECO:0000256" key="5">
    <source>
        <dbReference type="HAMAP-Rule" id="MF_01813"/>
    </source>
</evidence>
<dbReference type="InterPro" id="IPR004033">
    <property type="entry name" value="UbiE/COQ5_MeTrFase"/>
</dbReference>
<feature type="binding site" evidence="5">
    <location>
        <begin position="109"/>
        <end position="110"/>
    </location>
    <ligand>
        <name>S-adenosyl-L-methionine</name>
        <dbReference type="ChEBI" id="CHEBI:59789"/>
    </ligand>
</feature>
<dbReference type="NCBIfam" id="TIGR01934">
    <property type="entry name" value="MenG_MenH_UbiE"/>
    <property type="match status" value="1"/>
</dbReference>
<comment type="similarity">
    <text evidence="5">Belongs to the class I-like SAM-binding methyltransferase superfamily. MenG/UbiE family.</text>
</comment>
<gene>
    <name evidence="5" type="primary">menG</name>
    <name evidence="6" type="ORF">SAMN05216233_122106</name>
</gene>
<dbReference type="PROSITE" id="PS01183">
    <property type="entry name" value="UBIE_1"/>
    <property type="match status" value="1"/>
</dbReference>
<dbReference type="OrthoDB" id="9808140at2"/>
<dbReference type="InterPro" id="IPR029063">
    <property type="entry name" value="SAM-dependent_MTases_sf"/>
</dbReference>